<feature type="region of interest" description="Disordered" evidence="1">
    <location>
        <begin position="334"/>
        <end position="398"/>
    </location>
</feature>
<feature type="compositionally biased region" description="Low complexity" evidence="1">
    <location>
        <begin position="377"/>
        <end position="392"/>
    </location>
</feature>
<evidence type="ECO:0000313" key="4">
    <source>
        <dbReference type="Proteomes" id="UP000218209"/>
    </source>
</evidence>
<protein>
    <recommendedName>
        <fullName evidence="2">Helicase-associated domain-containing protein</fullName>
    </recommendedName>
</protein>
<feature type="region of interest" description="Disordered" evidence="1">
    <location>
        <begin position="1"/>
        <end position="32"/>
    </location>
</feature>
<dbReference type="Gene3D" id="6.10.140.530">
    <property type="match status" value="3"/>
</dbReference>
<organism evidence="3 4">
    <name type="scientific">Porphyra umbilicalis</name>
    <name type="common">Purple laver</name>
    <name type="synonym">Red alga</name>
    <dbReference type="NCBI Taxonomy" id="2786"/>
    <lineage>
        <taxon>Eukaryota</taxon>
        <taxon>Rhodophyta</taxon>
        <taxon>Bangiophyceae</taxon>
        <taxon>Bangiales</taxon>
        <taxon>Bangiaceae</taxon>
        <taxon>Porphyra</taxon>
    </lineage>
</organism>
<dbReference type="EMBL" id="KV919081">
    <property type="protein sequence ID" value="OSX72135.1"/>
    <property type="molecule type" value="Genomic_DNA"/>
</dbReference>
<evidence type="ECO:0000259" key="2">
    <source>
        <dbReference type="Pfam" id="PF03457"/>
    </source>
</evidence>
<name>A0A1X6NU92_PORUM</name>
<feature type="compositionally biased region" description="Polar residues" evidence="1">
    <location>
        <begin position="340"/>
        <end position="357"/>
    </location>
</feature>
<sequence length="587" mass="65768">MTTTRRGDHKPKGDEDRSTASPAADHPGRTLPTWEAMYDQLVDYKRRSPTNDANVPEDGGLLGWWLAYQREKFHKGELSAECLDLLEDVGVCMRPLHVRGDHKPKVDEAQSVAGPAADHPGRTLPTWEAMYDQLVDYKRRSPTNDANAPKDGGALGRWLAYQREKYNKGELSAERLDLLEALGVCMRPLHVRWETQFNAAVRYKCKTGEWPPTTHPIGSWAAQQRQLLKRHQTTKWRMHPYRLNKLLAVGMVINLQQATWKSHLAWLEEWAKEKKFQPLPRTEEFSYISRWCKSQARTFTQSLPTKAATRKIAIERRRLAAPLMVPYFQLDQPAEEEESTLSSSPRASAQSTTQQFPTLPYTPADVRGGPCQEPETTRAPVAAAAVPASPRRTLGKRRLQLPSAERLLVWSGPFQEPETTRAPVAAAAAPASPRRTLGKRRLQLPSVERLLVWSGPFQEPETKRARAAAAAPAASPWPTFVKRPRSLPRAEPPWMETVTPEPRMLPLLAAAAAGASSPAPVAAQILPPLRWPARGTREAYQADDAQRPALPSKRLPSVGELLEMTSGKRSADPPVDEMPGKRRRTRQ</sequence>
<reference evidence="3 4" key="1">
    <citation type="submission" date="2017-03" db="EMBL/GenBank/DDBJ databases">
        <title>WGS assembly of Porphyra umbilicalis.</title>
        <authorList>
            <person name="Brawley S.H."/>
            <person name="Blouin N.A."/>
            <person name="Ficko-Blean E."/>
            <person name="Wheeler G.L."/>
            <person name="Lohr M."/>
            <person name="Goodson H.V."/>
            <person name="Jenkins J.W."/>
            <person name="Blaby-Haas C.E."/>
            <person name="Helliwell K.E."/>
            <person name="Chan C."/>
            <person name="Marriage T."/>
            <person name="Bhattacharya D."/>
            <person name="Klein A.S."/>
            <person name="Badis Y."/>
            <person name="Brodie J."/>
            <person name="Cao Y."/>
            <person name="Collen J."/>
            <person name="Dittami S.M."/>
            <person name="Gachon C.M."/>
            <person name="Green B.R."/>
            <person name="Karpowicz S."/>
            <person name="Kim J.W."/>
            <person name="Kudahl U."/>
            <person name="Lin S."/>
            <person name="Michel G."/>
            <person name="Mittag M."/>
            <person name="Olson B.J."/>
            <person name="Pangilinan J."/>
            <person name="Peng Y."/>
            <person name="Qiu H."/>
            <person name="Shu S."/>
            <person name="Singer J.T."/>
            <person name="Smith A.G."/>
            <person name="Sprecher B.N."/>
            <person name="Wagner V."/>
            <person name="Wang W."/>
            <person name="Wang Z.-Y."/>
            <person name="Yan J."/>
            <person name="Yarish C."/>
            <person name="Zoeuner-Riek S."/>
            <person name="Zhuang Y."/>
            <person name="Zou Y."/>
            <person name="Lindquist E.A."/>
            <person name="Grimwood J."/>
            <person name="Barry K."/>
            <person name="Rokhsar D.S."/>
            <person name="Schmutz J."/>
            <person name="Stiller J.W."/>
            <person name="Grossman A.R."/>
            <person name="Prochnik S.E."/>
        </authorList>
    </citation>
    <scope>NUCLEOTIDE SEQUENCE [LARGE SCALE GENOMIC DNA]</scope>
    <source>
        <strain evidence="3">4086291</strain>
    </source>
</reference>
<feature type="domain" description="Helicase-associated" evidence="2">
    <location>
        <begin position="33"/>
        <end position="91"/>
    </location>
</feature>
<feature type="region of interest" description="Disordered" evidence="1">
    <location>
        <begin position="536"/>
        <end position="587"/>
    </location>
</feature>
<dbReference type="Pfam" id="PF03457">
    <property type="entry name" value="HA"/>
    <property type="match status" value="2"/>
</dbReference>
<dbReference type="OrthoDB" id="70932at2759"/>
<dbReference type="PANTHER" id="PTHR33418:SF1">
    <property type="entry name" value="HELICASE-ASSOCIATED DOMAIN-CONTAINING PROTEIN"/>
    <property type="match status" value="1"/>
</dbReference>
<evidence type="ECO:0000256" key="1">
    <source>
        <dbReference type="SAM" id="MobiDB-lite"/>
    </source>
</evidence>
<dbReference type="AlphaFoldDB" id="A0A1X6NU92"/>
<dbReference type="PANTHER" id="PTHR33418">
    <property type="entry name" value="HELICASE-ASSOCIATED"/>
    <property type="match status" value="1"/>
</dbReference>
<accession>A0A1X6NU92</accession>
<dbReference type="InterPro" id="IPR005114">
    <property type="entry name" value="Helicase_assoc"/>
</dbReference>
<feature type="domain" description="Helicase-associated" evidence="2">
    <location>
        <begin position="126"/>
        <end position="184"/>
    </location>
</feature>
<dbReference type="Proteomes" id="UP000218209">
    <property type="component" value="Unassembled WGS sequence"/>
</dbReference>
<proteinExistence type="predicted"/>
<gene>
    <name evidence="3" type="ORF">BU14_0464s0009</name>
</gene>
<keyword evidence="4" id="KW-1185">Reference proteome</keyword>
<evidence type="ECO:0000313" key="3">
    <source>
        <dbReference type="EMBL" id="OSX72135.1"/>
    </source>
</evidence>